<organism evidence="1">
    <name type="scientific">marine metagenome</name>
    <dbReference type="NCBI Taxonomy" id="408172"/>
    <lineage>
        <taxon>unclassified sequences</taxon>
        <taxon>metagenomes</taxon>
        <taxon>ecological metagenomes</taxon>
    </lineage>
</organism>
<dbReference type="Pfam" id="PF13181">
    <property type="entry name" value="TPR_8"/>
    <property type="match status" value="1"/>
</dbReference>
<reference evidence="1" key="1">
    <citation type="submission" date="2018-05" db="EMBL/GenBank/DDBJ databases">
        <authorList>
            <person name="Lanie J.A."/>
            <person name="Ng W.-L."/>
            <person name="Kazmierczak K.M."/>
            <person name="Andrzejewski T.M."/>
            <person name="Davidsen T.M."/>
            <person name="Wayne K.J."/>
            <person name="Tettelin H."/>
            <person name="Glass J.I."/>
            <person name="Rusch D."/>
            <person name="Podicherti R."/>
            <person name="Tsui H.-C.T."/>
            <person name="Winkler M.E."/>
        </authorList>
    </citation>
    <scope>NUCLEOTIDE SEQUENCE</scope>
</reference>
<dbReference type="SUPFAM" id="SSF48452">
    <property type="entry name" value="TPR-like"/>
    <property type="match status" value="1"/>
</dbReference>
<name>A0A381RH99_9ZZZZ</name>
<dbReference type="SMART" id="SM00028">
    <property type="entry name" value="TPR"/>
    <property type="match status" value="3"/>
</dbReference>
<accession>A0A381RH99</accession>
<dbReference type="PROSITE" id="PS50293">
    <property type="entry name" value="TPR_REGION"/>
    <property type="match status" value="1"/>
</dbReference>
<protein>
    <recommendedName>
        <fullName evidence="2">Tetratricopeptide repeat protein</fullName>
    </recommendedName>
</protein>
<dbReference type="Gene3D" id="1.25.40.10">
    <property type="entry name" value="Tetratricopeptide repeat domain"/>
    <property type="match status" value="1"/>
</dbReference>
<evidence type="ECO:0008006" key="2">
    <source>
        <dbReference type="Google" id="ProtNLM"/>
    </source>
</evidence>
<dbReference type="EMBL" id="UINC01001880">
    <property type="protein sequence ID" value="SUZ90269.1"/>
    <property type="molecule type" value="Genomic_DNA"/>
</dbReference>
<proteinExistence type="predicted"/>
<dbReference type="AlphaFoldDB" id="A0A381RH99"/>
<dbReference type="InterPro" id="IPR011990">
    <property type="entry name" value="TPR-like_helical_dom_sf"/>
</dbReference>
<sequence>MKKLILLLSILILGCQTNTQQNNNKWTFDATDGSYIQWNGDDTNANEMLHHALKHMYNVEYEKSMTFFEKVLEYDPSLFGPHVVLAGFSIEGSEKQKMHIQKAKELVADNNETSKIFVSLLDLPRGGNWPLVTKGAHDLWSKMRELEPKGKLIHYYYSFTIPDANQRIKEMESLLSEIQDQKGDPNSLPTSGDHSYMIPPIINTLGYFYYEIGEKDKAKNHFDEYINLYKSYNSYDSMGEFYYNEGDMKNALKYYKKALEMYPSASSANSMVNKINTE</sequence>
<dbReference type="PROSITE" id="PS51257">
    <property type="entry name" value="PROKAR_LIPOPROTEIN"/>
    <property type="match status" value="1"/>
</dbReference>
<dbReference type="PROSITE" id="PS50005">
    <property type="entry name" value="TPR"/>
    <property type="match status" value="1"/>
</dbReference>
<evidence type="ECO:0000313" key="1">
    <source>
        <dbReference type="EMBL" id="SUZ90269.1"/>
    </source>
</evidence>
<dbReference type="Pfam" id="PF13174">
    <property type="entry name" value="TPR_6"/>
    <property type="match status" value="1"/>
</dbReference>
<gene>
    <name evidence="1" type="ORF">METZ01_LOCUS43123</name>
</gene>
<dbReference type="InterPro" id="IPR019734">
    <property type="entry name" value="TPR_rpt"/>
</dbReference>